<organism evidence="1 2">
    <name type="scientific">Bordetella genomosp. 7</name>
    <dbReference type="NCBI Taxonomy" id="1416805"/>
    <lineage>
        <taxon>Bacteria</taxon>
        <taxon>Pseudomonadati</taxon>
        <taxon>Pseudomonadota</taxon>
        <taxon>Betaproteobacteria</taxon>
        <taxon>Burkholderiales</taxon>
        <taxon>Alcaligenaceae</taxon>
        <taxon>Bordetella</taxon>
    </lineage>
</organism>
<sequence length="77" mass="8318">MSELTLNSNARLTDALERDLLRGAMEAQSNAQPLVLLKQAAGKIARGARAFANYVAEVNDTMNRARAASAHYAGSQW</sequence>
<dbReference type="RefSeq" id="WP_026639610.1">
    <property type="nucleotide sequence ID" value="NZ_NEVK01000001.1"/>
</dbReference>
<proteinExistence type="predicted"/>
<comment type="caution">
    <text evidence="1">The sequence shown here is derived from an EMBL/GenBank/DDBJ whole genome shotgun (WGS) entry which is preliminary data.</text>
</comment>
<dbReference type="Proteomes" id="UP000216947">
    <property type="component" value="Unassembled WGS sequence"/>
</dbReference>
<reference evidence="2" key="1">
    <citation type="submission" date="2017-05" db="EMBL/GenBank/DDBJ databases">
        <title>Complete and WGS of Bordetella genogroups.</title>
        <authorList>
            <person name="Spilker T."/>
            <person name="Lipuma J."/>
        </authorList>
    </citation>
    <scope>NUCLEOTIDE SEQUENCE [LARGE SCALE GENOMIC DNA]</scope>
    <source>
        <strain evidence="2">AU18089</strain>
    </source>
</reference>
<dbReference type="EMBL" id="NEVK01000001">
    <property type="protein sequence ID" value="OZI27260.1"/>
    <property type="molecule type" value="Genomic_DNA"/>
</dbReference>
<evidence type="ECO:0000313" key="2">
    <source>
        <dbReference type="Proteomes" id="UP000216947"/>
    </source>
</evidence>
<protein>
    <submittedName>
        <fullName evidence="1">Uncharacterized protein</fullName>
    </submittedName>
</protein>
<gene>
    <name evidence="1" type="ORF">CAL19_00540</name>
</gene>
<keyword evidence="2" id="KW-1185">Reference proteome</keyword>
<accession>A0A261RRL4</accession>
<name>A0A261RRL4_9BORD</name>
<evidence type="ECO:0000313" key="1">
    <source>
        <dbReference type="EMBL" id="OZI27260.1"/>
    </source>
</evidence>
<dbReference type="AlphaFoldDB" id="A0A261RRL4"/>